<keyword evidence="4 7" id="KW-0812">Transmembrane</keyword>
<dbReference type="KEGG" id="tal:Thal_1504"/>
<keyword evidence="5 8" id="KW-1133">Transmembrane helix</keyword>
<keyword evidence="3" id="KW-1003">Cell membrane</keyword>
<evidence type="ECO:0000256" key="6">
    <source>
        <dbReference type="ARBA" id="ARBA00023136"/>
    </source>
</evidence>
<evidence type="ECO:0000259" key="9">
    <source>
        <dbReference type="PROSITE" id="PS50253"/>
    </source>
</evidence>
<dbReference type="PANTHER" id="PTHR11403:SF2">
    <property type="entry name" value="CYTOCHROME BO(3) UBIQUINOL OXIDASE SUBUNIT 3"/>
    <property type="match status" value="1"/>
</dbReference>
<sequence>MAQHEVHHGAHHLGAHEYSFWPLPVGMAVLLLPITFIAYFVWAKSMLALLLGGMSLALLVVGLSGWAYEFYTRGHEEGLGFPAMMFFIVSEIVIFGTMFAAFYMARVAHASQWKSWVPQELNLYTPLILTLILWTSSGTAALAEKFAHAERRGLSALFFLFTIGLGALFAIIHIQEWTHLWHSGFTLSSNMYGTGFYALTGIHTSHVFVGLIMMVVAVFLLLTGKITHHKGQTYVRATVLYWHFVDLMWLLVASSAYLIGSLV</sequence>
<comment type="similarity">
    <text evidence="2 7">Belongs to the cytochrome c oxidase subunit 3 family.</text>
</comment>
<evidence type="ECO:0000256" key="7">
    <source>
        <dbReference type="RuleBase" id="RU003376"/>
    </source>
</evidence>
<feature type="transmembrane region" description="Helical" evidence="8">
    <location>
        <begin position="234"/>
        <end position="259"/>
    </location>
</feature>
<name>D3SN03_THEAH</name>
<keyword evidence="11" id="KW-1185">Reference proteome</keyword>
<dbReference type="AlphaFoldDB" id="D3SN03"/>
<keyword evidence="6 8" id="KW-0472">Membrane</keyword>
<feature type="transmembrane region" description="Helical" evidence="8">
    <location>
        <begin position="20"/>
        <end position="42"/>
    </location>
</feature>
<evidence type="ECO:0000256" key="3">
    <source>
        <dbReference type="ARBA" id="ARBA00022475"/>
    </source>
</evidence>
<dbReference type="Pfam" id="PF00510">
    <property type="entry name" value="COX3"/>
    <property type="match status" value="1"/>
</dbReference>
<dbReference type="HOGENOM" id="CLU_044071_2_0_0"/>
<dbReference type="RefSeq" id="WP_012992539.1">
    <property type="nucleotide sequence ID" value="NC_013894.1"/>
</dbReference>
<feature type="transmembrane region" description="Helical" evidence="8">
    <location>
        <begin position="80"/>
        <end position="103"/>
    </location>
</feature>
<dbReference type="InterPro" id="IPR024791">
    <property type="entry name" value="Cyt_c/ubiquinol_Oxase_su3"/>
</dbReference>
<evidence type="ECO:0000313" key="11">
    <source>
        <dbReference type="Proteomes" id="UP000002043"/>
    </source>
</evidence>
<dbReference type="CDD" id="cd00386">
    <property type="entry name" value="Heme_Cu_Oxidase_III_like"/>
    <property type="match status" value="1"/>
</dbReference>
<feature type="transmembrane region" description="Helical" evidence="8">
    <location>
        <begin position="195"/>
        <end position="222"/>
    </location>
</feature>
<dbReference type="GO" id="GO:0004129">
    <property type="term" value="F:cytochrome-c oxidase activity"/>
    <property type="evidence" value="ECO:0007669"/>
    <property type="project" value="InterPro"/>
</dbReference>
<dbReference type="PROSITE" id="PS50253">
    <property type="entry name" value="COX3"/>
    <property type="match status" value="1"/>
</dbReference>
<dbReference type="EMBL" id="CP001931">
    <property type="protein sequence ID" value="ADC90133.1"/>
    <property type="molecule type" value="Genomic_DNA"/>
</dbReference>
<dbReference type="InterPro" id="IPR000298">
    <property type="entry name" value="Cyt_c_oxidase-like_su3"/>
</dbReference>
<feature type="transmembrane region" description="Helical" evidence="8">
    <location>
        <begin position="48"/>
        <end position="68"/>
    </location>
</feature>
<dbReference type="SUPFAM" id="SSF81452">
    <property type="entry name" value="Cytochrome c oxidase subunit III-like"/>
    <property type="match status" value="1"/>
</dbReference>
<evidence type="ECO:0000256" key="1">
    <source>
        <dbReference type="ARBA" id="ARBA00004651"/>
    </source>
</evidence>
<dbReference type="Proteomes" id="UP000002043">
    <property type="component" value="Chromosome"/>
</dbReference>
<dbReference type="InterPro" id="IPR013833">
    <property type="entry name" value="Cyt_c_oxidase_su3_a-hlx"/>
</dbReference>
<evidence type="ECO:0000256" key="8">
    <source>
        <dbReference type="SAM" id="Phobius"/>
    </source>
</evidence>
<feature type="transmembrane region" description="Helical" evidence="8">
    <location>
        <begin position="154"/>
        <end position="175"/>
    </location>
</feature>
<feature type="domain" description="Heme-copper oxidase subunit III family profile" evidence="9">
    <location>
        <begin position="9"/>
        <end position="261"/>
    </location>
</feature>
<dbReference type="eggNOG" id="COG1845">
    <property type="taxonomic scope" value="Bacteria"/>
</dbReference>
<accession>D3SN03</accession>
<evidence type="ECO:0000256" key="4">
    <source>
        <dbReference type="ARBA" id="ARBA00022692"/>
    </source>
</evidence>
<proteinExistence type="inferred from homology"/>
<evidence type="ECO:0000256" key="5">
    <source>
        <dbReference type="ARBA" id="ARBA00022989"/>
    </source>
</evidence>
<dbReference type="GO" id="GO:0005886">
    <property type="term" value="C:plasma membrane"/>
    <property type="evidence" value="ECO:0007669"/>
    <property type="project" value="UniProtKB-SubCell"/>
</dbReference>
<reference evidence="11" key="1">
    <citation type="journal article" date="2010" name="Stand. Genomic Sci.">
        <title>Complete genome sequence of Thermocrinis albus type strain (HI 11/12T).</title>
        <authorList>
            <person name="Wirth R."/>
            <person name="Sikorski J."/>
            <person name="Brambilla E."/>
            <person name="Misra M."/>
            <person name="Lapidus A."/>
            <person name="Copeland A."/>
            <person name="Nolan M."/>
            <person name="Lucas S."/>
            <person name="Chen F."/>
            <person name="Tice H."/>
            <person name="Cheng J.F."/>
            <person name="Han C."/>
            <person name="Detter J.C."/>
            <person name="Tapia R."/>
            <person name="Bruce D."/>
            <person name="Goodwin L."/>
            <person name="Pitluck S."/>
            <person name="Pati A."/>
            <person name="Anderson I."/>
            <person name="Ivanova N."/>
            <person name="Mavromatis K."/>
            <person name="Mikhailova N."/>
            <person name="Chen A."/>
            <person name="Palaniappan K."/>
            <person name="Bilek Y."/>
            <person name="Hader T."/>
            <person name="Land M."/>
            <person name="Hauser L."/>
            <person name="Chang Y.J."/>
            <person name="Jeffries C.D."/>
            <person name="Tindall B.J."/>
            <person name="Rohde M."/>
            <person name="Goker M."/>
            <person name="Bristow J."/>
            <person name="Eisen J.A."/>
            <person name="Markowitz V."/>
            <person name="Hugenholtz P."/>
            <person name="Kyrpides N.C."/>
            <person name="Klenk H.P."/>
        </authorList>
    </citation>
    <scope>NUCLEOTIDE SEQUENCE [LARGE SCALE GENOMIC DNA]</scope>
    <source>
        <strain evidence="11">DSM 14484 / JCM 11386 / HI 11/12</strain>
    </source>
</reference>
<dbReference type="Gene3D" id="1.20.120.80">
    <property type="entry name" value="Cytochrome c oxidase, subunit III, four-helix bundle"/>
    <property type="match status" value="1"/>
</dbReference>
<evidence type="ECO:0000313" key="10">
    <source>
        <dbReference type="EMBL" id="ADC90133.1"/>
    </source>
</evidence>
<dbReference type="GO" id="GO:0019646">
    <property type="term" value="P:aerobic electron transport chain"/>
    <property type="evidence" value="ECO:0007669"/>
    <property type="project" value="InterPro"/>
</dbReference>
<organism evidence="10 11">
    <name type="scientific">Thermocrinis albus (strain DSM 14484 / JCM 11386 / HI 11/12)</name>
    <dbReference type="NCBI Taxonomy" id="638303"/>
    <lineage>
        <taxon>Bacteria</taxon>
        <taxon>Pseudomonadati</taxon>
        <taxon>Aquificota</taxon>
        <taxon>Aquificia</taxon>
        <taxon>Aquificales</taxon>
        <taxon>Aquificaceae</taxon>
        <taxon>Thermocrinis</taxon>
    </lineage>
</organism>
<evidence type="ECO:0000256" key="2">
    <source>
        <dbReference type="ARBA" id="ARBA00010581"/>
    </source>
</evidence>
<comment type="subcellular location">
    <subcellularLocation>
        <location evidence="1 7">Cell membrane</location>
        <topology evidence="1 7">Multi-pass membrane protein</topology>
    </subcellularLocation>
</comment>
<dbReference type="OrthoDB" id="9810850at2"/>
<protein>
    <submittedName>
        <fullName evidence="10">Cytochrome c oxidase subunit III</fullName>
    </submittedName>
</protein>
<dbReference type="InterPro" id="IPR035973">
    <property type="entry name" value="Cyt_c_oxidase_su3-like_sf"/>
</dbReference>
<gene>
    <name evidence="10" type="ordered locus">Thal_1504</name>
</gene>
<dbReference type="STRING" id="638303.Thal_1504"/>
<dbReference type="PANTHER" id="PTHR11403">
    <property type="entry name" value="CYTOCHROME C OXIDASE SUBUNIT III"/>
    <property type="match status" value="1"/>
</dbReference>